<proteinExistence type="inferred from homology"/>
<keyword evidence="11" id="KW-0482">Metalloprotease</keyword>
<dbReference type="InterPro" id="IPR050344">
    <property type="entry name" value="Peptidase_M1_aminopeptidases"/>
</dbReference>
<evidence type="ECO:0000256" key="10">
    <source>
        <dbReference type="ARBA" id="ARBA00022833"/>
    </source>
</evidence>
<dbReference type="CDD" id="cd09603">
    <property type="entry name" value="M1_APN_like"/>
    <property type="match status" value="1"/>
</dbReference>
<protein>
    <recommendedName>
        <fullName evidence="5">Aminopeptidase N</fullName>
        <ecNumber evidence="4">3.4.11.2</ecNumber>
    </recommendedName>
</protein>
<dbReference type="InterPro" id="IPR027268">
    <property type="entry name" value="Peptidase_M4/M1_CTD_sf"/>
</dbReference>
<dbReference type="EMBL" id="JADWYR010000001">
    <property type="protein sequence ID" value="MBG9375216.1"/>
    <property type="molecule type" value="Genomic_DNA"/>
</dbReference>
<evidence type="ECO:0000256" key="5">
    <source>
        <dbReference type="ARBA" id="ARBA00015611"/>
    </source>
</evidence>
<dbReference type="RefSeq" id="WP_196989278.1">
    <property type="nucleotide sequence ID" value="NZ_JADWYR010000001.1"/>
</dbReference>
<evidence type="ECO:0000256" key="12">
    <source>
        <dbReference type="SAM" id="SignalP"/>
    </source>
</evidence>
<evidence type="ECO:0000256" key="7">
    <source>
        <dbReference type="ARBA" id="ARBA00022670"/>
    </source>
</evidence>
<dbReference type="InterPro" id="IPR042097">
    <property type="entry name" value="Aminopeptidase_N-like_N_sf"/>
</dbReference>
<keyword evidence="9" id="KW-0378">Hydrolase</keyword>
<dbReference type="SUPFAM" id="SSF63737">
    <property type="entry name" value="Leukotriene A4 hydrolase N-terminal domain"/>
    <property type="match status" value="1"/>
</dbReference>
<evidence type="ECO:0000313" key="16">
    <source>
        <dbReference type="Proteomes" id="UP000628448"/>
    </source>
</evidence>
<feature type="chain" id="PRO_5037643737" description="Aminopeptidase N" evidence="12">
    <location>
        <begin position="20"/>
        <end position="527"/>
    </location>
</feature>
<dbReference type="AlphaFoldDB" id="A0A931E462"/>
<keyword evidence="10" id="KW-0862">Zinc</keyword>
<organism evidence="15 16">
    <name type="scientific">Panacibacter microcysteis</name>
    <dbReference type="NCBI Taxonomy" id="2793269"/>
    <lineage>
        <taxon>Bacteria</taxon>
        <taxon>Pseudomonadati</taxon>
        <taxon>Bacteroidota</taxon>
        <taxon>Chitinophagia</taxon>
        <taxon>Chitinophagales</taxon>
        <taxon>Chitinophagaceae</taxon>
        <taxon>Panacibacter</taxon>
    </lineage>
</organism>
<dbReference type="GO" id="GO:0008270">
    <property type="term" value="F:zinc ion binding"/>
    <property type="evidence" value="ECO:0007669"/>
    <property type="project" value="InterPro"/>
</dbReference>
<evidence type="ECO:0000256" key="9">
    <source>
        <dbReference type="ARBA" id="ARBA00022801"/>
    </source>
</evidence>
<dbReference type="PANTHER" id="PTHR11533:SF174">
    <property type="entry name" value="PUROMYCIN-SENSITIVE AMINOPEPTIDASE-RELATED"/>
    <property type="match status" value="1"/>
</dbReference>
<dbReference type="Gene3D" id="2.60.40.1730">
    <property type="entry name" value="tricorn interacting facor f3 domain"/>
    <property type="match status" value="1"/>
</dbReference>
<feature type="signal peptide" evidence="12">
    <location>
        <begin position="1"/>
        <end position="19"/>
    </location>
</feature>
<evidence type="ECO:0000313" key="15">
    <source>
        <dbReference type="EMBL" id="MBG9375216.1"/>
    </source>
</evidence>
<dbReference type="InterPro" id="IPR001930">
    <property type="entry name" value="Peptidase_M1"/>
</dbReference>
<evidence type="ECO:0000256" key="3">
    <source>
        <dbReference type="ARBA" id="ARBA00010136"/>
    </source>
</evidence>
<dbReference type="GO" id="GO:0005615">
    <property type="term" value="C:extracellular space"/>
    <property type="evidence" value="ECO:0007669"/>
    <property type="project" value="TreeGrafter"/>
</dbReference>
<dbReference type="GO" id="GO:0016285">
    <property type="term" value="F:alanyl aminopeptidase activity"/>
    <property type="evidence" value="ECO:0007669"/>
    <property type="project" value="UniProtKB-EC"/>
</dbReference>
<evidence type="ECO:0000259" key="14">
    <source>
        <dbReference type="Pfam" id="PF17900"/>
    </source>
</evidence>
<accession>A0A931E462</accession>
<keyword evidence="7" id="KW-0645">Protease</keyword>
<dbReference type="PANTHER" id="PTHR11533">
    <property type="entry name" value="PROTEASE M1 ZINC METALLOPROTEASE"/>
    <property type="match status" value="1"/>
</dbReference>
<feature type="domain" description="Aminopeptidase N-like N-terminal" evidence="14">
    <location>
        <begin position="29"/>
        <end position="200"/>
    </location>
</feature>
<dbReference type="InterPro" id="IPR045357">
    <property type="entry name" value="Aminopeptidase_N-like_N"/>
</dbReference>
<evidence type="ECO:0000256" key="2">
    <source>
        <dbReference type="ARBA" id="ARBA00001947"/>
    </source>
</evidence>
<gene>
    <name evidence="15" type="ORF">I5907_03170</name>
</gene>
<evidence type="ECO:0000256" key="4">
    <source>
        <dbReference type="ARBA" id="ARBA00012564"/>
    </source>
</evidence>
<comment type="similarity">
    <text evidence="3">Belongs to the peptidase M1 family.</text>
</comment>
<dbReference type="Pfam" id="PF17900">
    <property type="entry name" value="Peptidase_M1_N"/>
    <property type="match status" value="1"/>
</dbReference>
<keyword evidence="12" id="KW-0732">Signal</keyword>
<dbReference type="EC" id="3.4.11.2" evidence="4"/>
<dbReference type="GO" id="GO:0005737">
    <property type="term" value="C:cytoplasm"/>
    <property type="evidence" value="ECO:0007669"/>
    <property type="project" value="TreeGrafter"/>
</dbReference>
<dbReference type="GO" id="GO:0042277">
    <property type="term" value="F:peptide binding"/>
    <property type="evidence" value="ECO:0007669"/>
    <property type="project" value="TreeGrafter"/>
</dbReference>
<evidence type="ECO:0000256" key="6">
    <source>
        <dbReference type="ARBA" id="ARBA00022438"/>
    </source>
</evidence>
<dbReference type="GO" id="GO:0070006">
    <property type="term" value="F:metalloaminopeptidase activity"/>
    <property type="evidence" value="ECO:0007669"/>
    <property type="project" value="TreeGrafter"/>
</dbReference>
<reference evidence="15" key="1">
    <citation type="submission" date="2020-11" db="EMBL/GenBank/DDBJ databases">
        <title>Bacterial whole genome sequence for Panacibacter sp. DH6.</title>
        <authorList>
            <person name="Le V."/>
            <person name="Ko S."/>
            <person name="Ahn C.-Y."/>
            <person name="Oh H.-M."/>
        </authorList>
    </citation>
    <scope>NUCLEOTIDE SEQUENCE</scope>
    <source>
        <strain evidence="15">DH6</strain>
    </source>
</reference>
<dbReference type="InterPro" id="IPR014782">
    <property type="entry name" value="Peptidase_M1_dom"/>
</dbReference>
<dbReference type="PRINTS" id="PR00756">
    <property type="entry name" value="ALADIPTASE"/>
</dbReference>
<keyword evidence="8" id="KW-0479">Metal-binding</keyword>
<evidence type="ECO:0000256" key="1">
    <source>
        <dbReference type="ARBA" id="ARBA00000098"/>
    </source>
</evidence>
<evidence type="ECO:0000256" key="11">
    <source>
        <dbReference type="ARBA" id="ARBA00023049"/>
    </source>
</evidence>
<keyword evidence="6" id="KW-0031">Aminopeptidase</keyword>
<dbReference type="Pfam" id="PF01433">
    <property type="entry name" value="Peptidase_M1"/>
    <property type="match status" value="1"/>
</dbReference>
<comment type="catalytic activity">
    <reaction evidence="1">
        <text>Release of an N-terminal amino acid, Xaa-|-Yaa- from a peptide, amide or arylamide. Xaa is preferably Ala, but may be most amino acids including Pro (slow action). When a terminal hydrophobic residue is followed by a prolyl residue, the two may be released as an intact Xaa-Pro dipeptide.</text>
        <dbReference type="EC" id="3.4.11.2"/>
    </reaction>
</comment>
<dbReference type="GO" id="GO:0006508">
    <property type="term" value="P:proteolysis"/>
    <property type="evidence" value="ECO:0007669"/>
    <property type="project" value="UniProtKB-KW"/>
</dbReference>
<dbReference type="PROSITE" id="PS51257">
    <property type="entry name" value="PROKAR_LIPOPROTEIN"/>
    <property type="match status" value="1"/>
</dbReference>
<evidence type="ECO:0000259" key="13">
    <source>
        <dbReference type="Pfam" id="PF01433"/>
    </source>
</evidence>
<keyword evidence="16" id="KW-1185">Reference proteome</keyword>
<dbReference type="SUPFAM" id="SSF55486">
    <property type="entry name" value="Metalloproteases ('zincins'), catalytic domain"/>
    <property type="match status" value="1"/>
</dbReference>
<dbReference type="GO" id="GO:0043171">
    <property type="term" value="P:peptide catabolic process"/>
    <property type="evidence" value="ECO:0007669"/>
    <property type="project" value="TreeGrafter"/>
</dbReference>
<evidence type="ECO:0000256" key="8">
    <source>
        <dbReference type="ARBA" id="ARBA00022723"/>
    </source>
</evidence>
<comment type="cofactor">
    <cofactor evidence="2">
        <name>Zn(2+)</name>
        <dbReference type="ChEBI" id="CHEBI:29105"/>
    </cofactor>
</comment>
<feature type="domain" description="Peptidase M1 membrane alanine aminopeptidase" evidence="13">
    <location>
        <begin position="241"/>
        <end position="439"/>
    </location>
</feature>
<name>A0A931E462_9BACT</name>
<sequence length="527" mass="59897">MLKFYFFCSVITLSCKVFAQPPANHLDVQHYNISLYLNDSTNIIRGKAGVTVKFTNAVDKVILDLVQKTADGKGMTVTAVSKKDSPLKFMQDADHLIIDDKAVASNEHIYTISYQGIPANGLIIDTNKYGDRTFFGDNWPNRAHNWFPCNDHPSDKATVEFAITAPEHYQVIANGLQIEETNLPGHLKLTRYREETPLPTKVMVIGAADFAVNYSGNAGNIPVYSWVYPQDRDKGFTSYAAAKDILPWFEQKIAPYPYKKLANVQSKTIFGGMENANAIFYFENSVTDKSLEALLVHEIAHQWFGNSASEQDWNHLWLSEGFATYMTHLYHQDKYGTDSMNNRLQTDRDEVVAFSQKRKTPVSDTTAYGNLMQLLNVNSYQKGGWVLHMLRNKVGDDLFFKSIRVYYNTYKGSNATTDNLREIFEDVCQQDLKDFFAQWIYTTGQPALSIEWQYNKRKKQVTFTITQTQEQLFTFPLAIKVDELATQTIAVSAKTTIASYNINNTPPSIVVDPDTKLLCTYTVTERK</sequence>
<comment type="caution">
    <text evidence="15">The sequence shown here is derived from an EMBL/GenBank/DDBJ whole genome shotgun (WGS) entry which is preliminary data.</text>
</comment>
<dbReference type="Gene3D" id="1.10.390.10">
    <property type="entry name" value="Neutral Protease Domain 2"/>
    <property type="match status" value="1"/>
</dbReference>
<dbReference type="Proteomes" id="UP000628448">
    <property type="component" value="Unassembled WGS sequence"/>
</dbReference>
<dbReference type="GO" id="GO:0016020">
    <property type="term" value="C:membrane"/>
    <property type="evidence" value="ECO:0007669"/>
    <property type="project" value="TreeGrafter"/>
</dbReference>